<dbReference type="Proteomes" id="UP000248616">
    <property type="component" value="Unassembled WGS sequence"/>
</dbReference>
<protein>
    <submittedName>
        <fullName evidence="2">Uncharacterized protein</fullName>
    </submittedName>
</protein>
<evidence type="ECO:0000313" key="2">
    <source>
        <dbReference type="EMBL" id="PZV36155.1"/>
    </source>
</evidence>
<sequence length="171" mass="18786">MPKPSFPAAGEALPAAEVMPILGRFSRRALIGAFASVPVIGAATVAAGAVSVLPVESIDDRVRRIAATLTEAMDEWNPDWRAQIYESPIMAAFREWDALYVRTYRDPTLDDDNKISRLCEAMKAVEDRVREIPAKTTTELLAKVMMISIYGSFAPCDDEDAFYAEARAVLS</sequence>
<dbReference type="OrthoDB" id="8097918at2"/>
<proteinExistence type="predicted"/>
<keyword evidence="1" id="KW-0812">Transmembrane</keyword>
<dbReference type="RefSeq" id="WP_111546484.1">
    <property type="nucleotide sequence ID" value="NZ_MZXV01000051.1"/>
</dbReference>
<feature type="transmembrane region" description="Helical" evidence="1">
    <location>
        <begin position="29"/>
        <end position="55"/>
    </location>
</feature>
<keyword evidence="1" id="KW-0472">Membrane</keyword>
<dbReference type="EMBL" id="MZXV01000051">
    <property type="protein sequence ID" value="PZV36155.1"/>
    <property type="molecule type" value="Genomic_DNA"/>
</dbReference>
<evidence type="ECO:0000313" key="3">
    <source>
        <dbReference type="Proteomes" id="UP000248616"/>
    </source>
</evidence>
<name>A0A2W7BZ84_9HYPH</name>
<evidence type="ECO:0000256" key="1">
    <source>
        <dbReference type="SAM" id="Phobius"/>
    </source>
</evidence>
<reference evidence="3" key="1">
    <citation type="submission" date="2017-03" db="EMBL/GenBank/DDBJ databases">
        <authorList>
            <person name="Safronova V.I."/>
            <person name="Sazanova A.L."/>
            <person name="Chirak E.R."/>
        </authorList>
    </citation>
    <scope>NUCLEOTIDE SEQUENCE [LARGE SCALE GENOMIC DNA]</scope>
    <source>
        <strain evidence="3">Ach-343</strain>
    </source>
</reference>
<organism evidence="2 3">
    <name type="scientific">Mesorhizobium kowhaii</name>
    <dbReference type="NCBI Taxonomy" id="1300272"/>
    <lineage>
        <taxon>Bacteria</taxon>
        <taxon>Pseudomonadati</taxon>
        <taxon>Pseudomonadota</taxon>
        <taxon>Alphaproteobacteria</taxon>
        <taxon>Hyphomicrobiales</taxon>
        <taxon>Phyllobacteriaceae</taxon>
        <taxon>Mesorhizobium</taxon>
    </lineage>
</organism>
<comment type="caution">
    <text evidence="2">The sequence shown here is derived from an EMBL/GenBank/DDBJ whole genome shotgun (WGS) entry which is preliminary data.</text>
</comment>
<dbReference type="AlphaFoldDB" id="A0A2W7BZ84"/>
<keyword evidence="1" id="KW-1133">Transmembrane helix</keyword>
<accession>A0A2W7BZ84</accession>
<gene>
    <name evidence="2" type="ORF">B5V02_23400</name>
</gene>
<keyword evidence="3" id="KW-1185">Reference proteome</keyword>